<keyword evidence="3" id="KW-1185">Reference proteome</keyword>
<dbReference type="PANTHER" id="PTHR43630:SF2">
    <property type="entry name" value="GLYCOSYLTRANSFERASE"/>
    <property type="match status" value="1"/>
</dbReference>
<organism evidence="2 3">
    <name type="scientific">Cohnella zeiphila</name>
    <dbReference type="NCBI Taxonomy" id="2761120"/>
    <lineage>
        <taxon>Bacteria</taxon>
        <taxon>Bacillati</taxon>
        <taxon>Bacillota</taxon>
        <taxon>Bacilli</taxon>
        <taxon>Bacillales</taxon>
        <taxon>Paenibacillaceae</taxon>
        <taxon>Cohnella</taxon>
    </lineage>
</organism>
<proteinExistence type="predicted"/>
<protein>
    <submittedName>
        <fullName evidence="2">Glycosyltransferase</fullName>
    </submittedName>
</protein>
<evidence type="ECO:0000313" key="3">
    <source>
        <dbReference type="Proteomes" id="UP000564644"/>
    </source>
</evidence>
<dbReference type="GO" id="GO:0016740">
    <property type="term" value="F:transferase activity"/>
    <property type="evidence" value="ECO:0007669"/>
    <property type="project" value="UniProtKB-KW"/>
</dbReference>
<accession>A0A7X0VY10</accession>
<dbReference type="PANTHER" id="PTHR43630">
    <property type="entry name" value="POLY-BETA-1,6-N-ACETYL-D-GLUCOSAMINE SYNTHASE"/>
    <property type="match status" value="1"/>
</dbReference>
<dbReference type="EMBL" id="JACJVO010000033">
    <property type="protein sequence ID" value="MBB6734526.1"/>
    <property type="molecule type" value="Genomic_DNA"/>
</dbReference>
<comment type="caution">
    <text evidence="2">The sequence shown here is derived from an EMBL/GenBank/DDBJ whole genome shotgun (WGS) entry which is preliminary data.</text>
</comment>
<dbReference type="AlphaFoldDB" id="A0A7X0VY10"/>
<dbReference type="InterPro" id="IPR001173">
    <property type="entry name" value="Glyco_trans_2-like"/>
</dbReference>
<dbReference type="RefSeq" id="WP_185132179.1">
    <property type="nucleotide sequence ID" value="NZ_JACJVO010000033.1"/>
</dbReference>
<feature type="domain" description="Glycosyltransferase 2-like" evidence="1">
    <location>
        <begin position="4"/>
        <end position="133"/>
    </location>
</feature>
<gene>
    <name evidence="2" type="ORF">H7C18_26725</name>
</gene>
<evidence type="ECO:0000313" key="2">
    <source>
        <dbReference type="EMBL" id="MBB6734526.1"/>
    </source>
</evidence>
<dbReference type="SUPFAM" id="SSF53448">
    <property type="entry name" value="Nucleotide-diphospho-sugar transferases"/>
    <property type="match status" value="1"/>
</dbReference>
<keyword evidence="2" id="KW-0808">Transferase</keyword>
<dbReference type="InterPro" id="IPR029044">
    <property type="entry name" value="Nucleotide-diphossugar_trans"/>
</dbReference>
<reference evidence="2 3" key="1">
    <citation type="submission" date="2020-08" db="EMBL/GenBank/DDBJ databases">
        <title>Cohnella phylogeny.</title>
        <authorList>
            <person name="Dunlap C."/>
        </authorList>
    </citation>
    <scope>NUCLEOTIDE SEQUENCE [LARGE SCALE GENOMIC DNA]</scope>
    <source>
        <strain evidence="2 3">CBP 2801</strain>
    </source>
</reference>
<sequence>MSITVITPVLNESTFLPLYLQSVTAFADEVIIVDGGSTDGSIEMIESFASTHPNIRLYLSMQGTAYTDEWNESDVRNFMVDQAKGDWIANIDADEVFDDAFQSTVPALLPQLDADVLMFPMINFWKDPWTVRVNAPNDERWSNDIIRMWRNGKGIRYRDQKHHCTLRGKTGDVWTLPSQRLNIPLYHYHYAFGNRFKFNDNRRGDVNLYENVGKPDWSYRHGEYEIKLVPFAGKHPEVVNAYMESQSMKGWDG</sequence>
<dbReference type="Pfam" id="PF00535">
    <property type="entry name" value="Glycos_transf_2"/>
    <property type="match status" value="1"/>
</dbReference>
<dbReference type="Gene3D" id="3.90.550.10">
    <property type="entry name" value="Spore Coat Polysaccharide Biosynthesis Protein SpsA, Chain A"/>
    <property type="match status" value="1"/>
</dbReference>
<evidence type="ECO:0000259" key="1">
    <source>
        <dbReference type="Pfam" id="PF00535"/>
    </source>
</evidence>
<name>A0A7X0VY10_9BACL</name>
<dbReference type="Proteomes" id="UP000564644">
    <property type="component" value="Unassembled WGS sequence"/>
</dbReference>